<feature type="active site" description="Proton donor" evidence="3">
    <location>
        <position position="342"/>
    </location>
</feature>
<evidence type="ECO:0000259" key="6">
    <source>
        <dbReference type="Pfam" id="PF00278"/>
    </source>
</evidence>
<dbReference type="Gene3D" id="2.40.37.10">
    <property type="entry name" value="Lyase, Ornithine Decarboxylase, Chain A, domain 1"/>
    <property type="match status" value="1"/>
</dbReference>
<evidence type="ECO:0000256" key="5">
    <source>
        <dbReference type="SAM" id="MobiDB-lite"/>
    </source>
</evidence>
<dbReference type="InterPro" id="IPR022643">
    <property type="entry name" value="De-COase2_C"/>
</dbReference>
<protein>
    <submittedName>
        <fullName evidence="8">Type III PLP-dependent enzyme</fullName>
    </submittedName>
</protein>
<dbReference type="SUPFAM" id="SSF51419">
    <property type="entry name" value="PLP-binding barrel"/>
    <property type="match status" value="1"/>
</dbReference>
<feature type="domain" description="Orn/DAP/Arg decarboxylase 2 N-terminal" evidence="7">
    <location>
        <begin position="29"/>
        <end position="260"/>
    </location>
</feature>
<dbReference type="EMBL" id="JAGEOJ010000029">
    <property type="protein sequence ID" value="MBO2454861.1"/>
    <property type="molecule type" value="Genomic_DNA"/>
</dbReference>
<evidence type="ECO:0000256" key="2">
    <source>
        <dbReference type="ARBA" id="ARBA00022898"/>
    </source>
</evidence>
<evidence type="ECO:0000256" key="4">
    <source>
        <dbReference type="RuleBase" id="RU003737"/>
    </source>
</evidence>
<sequence>MITDAVRERARALAEDEGLPAFVYDLDALRSHAAAVRSALDVPGGPELFYAAKANADEPILHALEPYVAGFEVASGGELEHVRRVLPDARLAFGGPGKTDQELATALRLNVERIHVESPYELARLAQLAQEIGREVDVLLRVNLKSDSGRKGVALSMSGPFGMDPEAMEACRPILERAPWMRFRGVHAHLASGLDAPDMVRQSAEIVDWARSYGDVEEVNVGGGMAVDYADPGRIFDWAAYAKGVATPDVRLRIEPGRALSVYCGWYVTEVLDVKRAHGDWYAVLHGGTMHLRTPVTKQHDQPFTVIPTGGPTGDSGGHPGGDSGGDGPATAEPVTLVGQLCTPKDVFAREISAGRIAVGDVVAFAMAGAYGWNISHHDFLMHPKPGFHYLSERG</sequence>
<reference evidence="8" key="1">
    <citation type="submission" date="2021-03" db="EMBL/GenBank/DDBJ databases">
        <authorList>
            <person name="Kanchanasin P."/>
            <person name="Saeng-In P."/>
            <person name="Phongsopitanun W."/>
            <person name="Yuki M."/>
            <person name="Kudo T."/>
            <person name="Ohkuma M."/>
            <person name="Tanasupawat S."/>
        </authorList>
    </citation>
    <scope>NUCLEOTIDE SEQUENCE</scope>
    <source>
        <strain evidence="8">GKU 128</strain>
    </source>
</reference>
<dbReference type="Gene3D" id="3.20.20.10">
    <property type="entry name" value="Alanine racemase"/>
    <property type="match status" value="1"/>
</dbReference>
<evidence type="ECO:0000313" key="8">
    <source>
        <dbReference type="EMBL" id="MBO2454861.1"/>
    </source>
</evidence>
<dbReference type="InterPro" id="IPR029066">
    <property type="entry name" value="PLP-binding_barrel"/>
</dbReference>
<dbReference type="InterPro" id="IPR022644">
    <property type="entry name" value="De-COase2_N"/>
</dbReference>
<comment type="similarity">
    <text evidence="4">Belongs to the Orn/Lys/Arg decarboxylase class-II family.</text>
</comment>
<feature type="domain" description="Orn/DAP/Arg decarboxylase 2 C-terminal" evidence="6">
    <location>
        <begin position="23"/>
        <end position="369"/>
    </location>
</feature>
<feature type="modified residue" description="N6-(pyridoxal phosphate)lysine" evidence="3">
    <location>
        <position position="53"/>
    </location>
</feature>
<gene>
    <name evidence="8" type="ORF">J4573_47785</name>
</gene>
<dbReference type="GO" id="GO:0009089">
    <property type="term" value="P:lysine biosynthetic process via diaminopimelate"/>
    <property type="evidence" value="ECO:0007669"/>
    <property type="project" value="TreeGrafter"/>
</dbReference>
<evidence type="ECO:0000256" key="1">
    <source>
        <dbReference type="ARBA" id="ARBA00001933"/>
    </source>
</evidence>
<dbReference type="PRINTS" id="PR01179">
    <property type="entry name" value="ODADCRBXLASE"/>
</dbReference>
<accession>A0A939PU74</accession>
<evidence type="ECO:0000259" key="7">
    <source>
        <dbReference type="Pfam" id="PF02784"/>
    </source>
</evidence>
<proteinExistence type="inferred from homology"/>
<comment type="cofactor">
    <cofactor evidence="1 3">
        <name>pyridoxal 5'-phosphate</name>
        <dbReference type="ChEBI" id="CHEBI:597326"/>
    </cofactor>
</comment>
<dbReference type="RefSeq" id="WP_208263083.1">
    <property type="nucleotide sequence ID" value="NZ_JAGEOJ010000029.1"/>
</dbReference>
<name>A0A939PU74_9ACTN</name>
<evidence type="ECO:0000256" key="3">
    <source>
        <dbReference type="PIRSR" id="PIRSR600183-50"/>
    </source>
</evidence>
<dbReference type="GO" id="GO:0008836">
    <property type="term" value="F:diaminopimelate decarboxylase activity"/>
    <property type="evidence" value="ECO:0007669"/>
    <property type="project" value="TreeGrafter"/>
</dbReference>
<dbReference type="InterPro" id="IPR009006">
    <property type="entry name" value="Ala_racemase/Decarboxylase_C"/>
</dbReference>
<keyword evidence="9" id="KW-1185">Reference proteome</keyword>
<comment type="caution">
    <text evidence="8">The sequence shown here is derived from an EMBL/GenBank/DDBJ whole genome shotgun (WGS) entry which is preliminary data.</text>
</comment>
<dbReference type="PANTHER" id="PTHR43727">
    <property type="entry name" value="DIAMINOPIMELATE DECARBOXYLASE"/>
    <property type="match status" value="1"/>
</dbReference>
<dbReference type="Pfam" id="PF00278">
    <property type="entry name" value="Orn_DAP_Arg_deC"/>
    <property type="match status" value="1"/>
</dbReference>
<dbReference type="SUPFAM" id="SSF50621">
    <property type="entry name" value="Alanine racemase C-terminal domain-like"/>
    <property type="match status" value="1"/>
</dbReference>
<keyword evidence="2 3" id="KW-0663">Pyridoxal phosphate</keyword>
<dbReference type="CDD" id="cd06843">
    <property type="entry name" value="PLPDE_III_PvsE_like"/>
    <property type="match status" value="1"/>
</dbReference>
<dbReference type="PANTHER" id="PTHR43727:SF2">
    <property type="entry name" value="GROUP IV DECARBOXYLASE"/>
    <property type="match status" value="1"/>
</dbReference>
<dbReference type="Proteomes" id="UP000669179">
    <property type="component" value="Unassembled WGS sequence"/>
</dbReference>
<organism evidence="8 9">
    <name type="scientific">Actinomadura barringtoniae</name>
    <dbReference type="NCBI Taxonomy" id="1427535"/>
    <lineage>
        <taxon>Bacteria</taxon>
        <taxon>Bacillati</taxon>
        <taxon>Actinomycetota</taxon>
        <taxon>Actinomycetes</taxon>
        <taxon>Streptosporangiales</taxon>
        <taxon>Thermomonosporaceae</taxon>
        <taxon>Actinomadura</taxon>
    </lineage>
</organism>
<evidence type="ECO:0000313" key="9">
    <source>
        <dbReference type="Proteomes" id="UP000669179"/>
    </source>
</evidence>
<dbReference type="InterPro" id="IPR000183">
    <property type="entry name" value="Orn/DAP/Arg_de-COase"/>
</dbReference>
<dbReference type="Pfam" id="PF02784">
    <property type="entry name" value="Orn_Arg_deC_N"/>
    <property type="match status" value="1"/>
</dbReference>
<feature type="compositionally biased region" description="Gly residues" evidence="5">
    <location>
        <begin position="311"/>
        <end position="328"/>
    </location>
</feature>
<feature type="region of interest" description="Disordered" evidence="5">
    <location>
        <begin position="306"/>
        <end position="333"/>
    </location>
</feature>
<dbReference type="AlphaFoldDB" id="A0A939PU74"/>